<evidence type="ECO:0000256" key="9">
    <source>
        <dbReference type="PROSITE-ProRule" id="PRU01193"/>
    </source>
</evidence>
<dbReference type="PANTHER" id="PTHR22777:SF17">
    <property type="entry name" value="UPF0053 PROTEIN SLL0260"/>
    <property type="match status" value="1"/>
</dbReference>
<dbReference type="PANTHER" id="PTHR22777">
    <property type="entry name" value="HEMOLYSIN-RELATED"/>
    <property type="match status" value="1"/>
</dbReference>
<sequence>MLAFSAYFSASETALSTVNKIRLKSYADNGSKKAKIALDIAENYDRTISTILVGNNVVNTASAALMTTVTTALFGASGAVIATAVTTVLVLVFGEILPKTYGKENSEKLALTIAGSMHFLIVLLTPVVSIFRLLQWAMVRLCSKGDKSPSVTEEELKYILDTIEEEGVMKEDEAQLVQSALDFNDVPVQKLLTHRVDLVAVDIHDSLDSIRQVVLEERFTRIPVYDGNIDHVIGILQSRDFLEALVRGGEIDLRSMLTEPLFVHKTKTAASMLAEFKRRKAHIAIVTDDYGGTMGIVTMEDLLEEIVGDIWDEDEEEELPFQQLPDGSYEVSGDMDIDDLFEDFGYYNRHFESESSTVGGWAMEMLEHLPEPGEVFEYDGFTVQVLEVDEQRVTRLRVTFDRSRSSMEAKDNDD</sequence>
<keyword evidence="6 8" id="KW-0129">CBS domain</keyword>
<dbReference type="InterPro" id="IPR002550">
    <property type="entry name" value="CNNM"/>
</dbReference>
<comment type="similarity">
    <text evidence="2">Belongs to the UPF0053 family.</text>
</comment>
<gene>
    <name evidence="13" type="ORF">H9X81_05800</name>
</gene>
<evidence type="ECO:0000256" key="8">
    <source>
        <dbReference type="PROSITE-ProRule" id="PRU00703"/>
    </source>
</evidence>
<protein>
    <submittedName>
        <fullName evidence="13">HlyC/CorC family transporter</fullName>
    </submittedName>
</protein>
<feature type="transmembrane region" description="Helical" evidence="10">
    <location>
        <begin position="72"/>
        <end position="97"/>
    </location>
</feature>
<feature type="domain" description="CBS" evidence="11">
    <location>
        <begin position="192"/>
        <end position="253"/>
    </location>
</feature>
<dbReference type="InterPro" id="IPR036318">
    <property type="entry name" value="FAD-bd_PCMH-like_sf"/>
</dbReference>
<evidence type="ECO:0000256" key="4">
    <source>
        <dbReference type="ARBA" id="ARBA00022737"/>
    </source>
</evidence>
<evidence type="ECO:0000259" key="11">
    <source>
        <dbReference type="PROSITE" id="PS51371"/>
    </source>
</evidence>
<evidence type="ECO:0000256" key="5">
    <source>
        <dbReference type="ARBA" id="ARBA00022989"/>
    </source>
</evidence>
<evidence type="ECO:0000256" key="1">
    <source>
        <dbReference type="ARBA" id="ARBA00004141"/>
    </source>
</evidence>
<keyword evidence="5 9" id="KW-1133">Transmembrane helix</keyword>
<comment type="subcellular location">
    <subcellularLocation>
        <location evidence="1">Membrane</location>
        <topology evidence="1">Multi-pass membrane protein</topology>
    </subcellularLocation>
</comment>
<evidence type="ECO:0000256" key="10">
    <source>
        <dbReference type="SAM" id="Phobius"/>
    </source>
</evidence>
<evidence type="ECO:0000259" key="12">
    <source>
        <dbReference type="PROSITE" id="PS51846"/>
    </source>
</evidence>
<dbReference type="InterPro" id="IPR046342">
    <property type="entry name" value="CBS_dom_sf"/>
</dbReference>
<proteinExistence type="inferred from homology"/>
<evidence type="ECO:0000256" key="2">
    <source>
        <dbReference type="ARBA" id="ARBA00006337"/>
    </source>
</evidence>
<keyword evidence="7 9" id="KW-0472">Membrane</keyword>
<reference evidence="13 14" key="1">
    <citation type="journal article" date="2021" name="Sci. Rep.">
        <title>The distribution of antibiotic resistance genes in chicken gut microbiota commensals.</title>
        <authorList>
            <person name="Juricova H."/>
            <person name="Matiasovicova J."/>
            <person name="Kubasova T."/>
            <person name="Cejkova D."/>
            <person name="Rychlik I."/>
        </authorList>
    </citation>
    <scope>NUCLEOTIDE SEQUENCE [LARGE SCALE GENOMIC DNA]</scope>
    <source>
        <strain evidence="13 14">An564</strain>
    </source>
</reference>
<dbReference type="SUPFAM" id="SSF56176">
    <property type="entry name" value="FAD-binding/transporter-associated domain-like"/>
    <property type="match status" value="1"/>
</dbReference>
<keyword evidence="4" id="KW-0677">Repeat</keyword>
<evidence type="ECO:0000313" key="13">
    <source>
        <dbReference type="EMBL" id="MBM6923203.1"/>
    </source>
</evidence>
<dbReference type="InterPro" id="IPR005170">
    <property type="entry name" value="Transptr-assoc_dom"/>
</dbReference>
<accession>A0ABS2GNY4</accession>
<dbReference type="Pfam" id="PF00571">
    <property type="entry name" value="CBS"/>
    <property type="match status" value="2"/>
</dbReference>
<evidence type="ECO:0000256" key="6">
    <source>
        <dbReference type="ARBA" id="ARBA00023122"/>
    </source>
</evidence>
<keyword evidence="14" id="KW-1185">Reference proteome</keyword>
<dbReference type="Gene3D" id="3.30.465.10">
    <property type="match status" value="1"/>
</dbReference>
<dbReference type="Gene3D" id="3.10.580.10">
    <property type="entry name" value="CBS-domain"/>
    <property type="match status" value="1"/>
</dbReference>
<evidence type="ECO:0000256" key="7">
    <source>
        <dbReference type="ARBA" id="ARBA00023136"/>
    </source>
</evidence>
<dbReference type="SUPFAM" id="SSF54631">
    <property type="entry name" value="CBS-domain pair"/>
    <property type="match status" value="1"/>
</dbReference>
<dbReference type="SMART" id="SM01091">
    <property type="entry name" value="CorC_HlyC"/>
    <property type="match status" value="1"/>
</dbReference>
<feature type="transmembrane region" description="Helical" evidence="10">
    <location>
        <begin position="109"/>
        <end position="134"/>
    </location>
</feature>
<organism evidence="13 14">
    <name type="scientific">Hydrogenoanaerobacterium saccharovorans</name>
    <dbReference type="NCBI Taxonomy" id="474960"/>
    <lineage>
        <taxon>Bacteria</taxon>
        <taxon>Bacillati</taxon>
        <taxon>Bacillota</taxon>
        <taxon>Clostridia</taxon>
        <taxon>Eubacteriales</taxon>
        <taxon>Oscillospiraceae</taxon>
        <taxon>Hydrogenoanaerobacterium</taxon>
    </lineage>
</organism>
<dbReference type="InterPro" id="IPR000644">
    <property type="entry name" value="CBS_dom"/>
</dbReference>
<comment type="caution">
    <text evidence="13">The sequence shown here is derived from an EMBL/GenBank/DDBJ whole genome shotgun (WGS) entry which is preliminary data.</text>
</comment>
<feature type="domain" description="CNNM transmembrane" evidence="12">
    <location>
        <begin position="1"/>
        <end position="173"/>
    </location>
</feature>
<evidence type="ECO:0000313" key="14">
    <source>
        <dbReference type="Proteomes" id="UP000724149"/>
    </source>
</evidence>
<feature type="domain" description="CBS" evidence="11">
    <location>
        <begin position="256"/>
        <end position="313"/>
    </location>
</feature>
<dbReference type="PROSITE" id="PS51846">
    <property type="entry name" value="CNNM"/>
    <property type="match status" value="1"/>
</dbReference>
<keyword evidence="3 9" id="KW-0812">Transmembrane</keyword>
<dbReference type="Pfam" id="PF03471">
    <property type="entry name" value="CorC_HlyC"/>
    <property type="match status" value="1"/>
</dbReference>
<dbReference type="Pfam" id="PF01595">
    <property type="entry name" value="CNNM"/>
    <property type="match status" value="1"/>
</dbReference>
<dbReference type="InterPro" id="IPR044751">
    <property type="entry name" value="Ion_transp-like_CBS"/>
</dbReference>
<dbReference type="PROSITE" id="PS51371">
    <property type="entry name" value="CBS"/>
    <property type="match status" value="2"/>
</dbReference>
<dbReference type="InterPro" id="IPR016169">
    <property type="entry name" value="FAD-bd_PCMH_sub2"/>
</dbReference>
<dbReference type="EMBL" id="JACSNR010000005">
    <property type="protein sequence ID" value="MBM6923203.1"/>
    <property type="molecule type" value="Genomic_DNA"/>
</dbReference>
<evidence type="ECO:0000256" key="3">
    <source>
        <dbReference type="ARBA" id="ARBA00022692"/>
    </source>
</evidence>
<dbReference type="Proteomes" id="UP000724149">
    <property type="component" value="Unassembled WGS sequence"/>
</dbReference>
<dbReference type="CDD" id="cd04590">
    <property type="entry name" value="CBS_pair_CorC_HlyC_assoc"/>
    <property type="match status" value="1"/>
</dbReference>
<name>A0ABS2GNY4_9FIRM</name>